<proteinExistence type="inferred from homology"/>
<feature type="transmembrane region" description="Helical" evidence="9">
    <location>
        <begin position="6"/>
        <end position="25"/>
    </location>
</feature>
<dbReference type="Proteomes" id="UP001208692">
    <property type="component" value="Unassembled WGS sequence"/>
</dbReference>
<dbReference type="PIRSF" id="PIRSF028784">
    <property type="entry name" value="MrpF"/>
    <property type="match status" value="1"/>
</dbReference>
<dbReference type="PANTHER" id="PTHR34702">
    <property type="entry name" value="NA(+)/H(+) ANTIPORTER SUBUNIT F1"/>
    <property type="match status" value="1"/>
</dbReference>
<evidence type="ECO:0000256" key="3">
    <source>
        <dbReference type="ARBA" id="ARBA00022448"/>
    </source>
</evidence>
<evidence type="ECO:0000256" key="8">
    <source>
        <dbReference type="PIRNR" id="PIRNR028784"/>
    </source>
</evidence>
<evidence type="ECO:0000313" key="11">
    <source>
        <dbReference type="EMBL" id="GJM52175.1"/>
    </source>
</evidence>
<keyword evidence="5 9" id="KW-0812">Transmembrane</keyword>
<keyword evidence="8" id="KW-0406">Ion transport</keyword>
<dbReference type="PANTHER" id="PTHR34702:SF1">
    <property type="entry name" value="NA(+)_H(+) ANTIPORTER SUBUNIT F"/>
    <property type="match status" value="1"/>
</dbReference>
<gene>
    <name evidence="10" type="primary">mrpF</name>
    <name evidence="10" type="ORF">RCZ15_19630</name>
    <name evidence="11" type="ORF">RCZ16_04930</name>
</gene>
<comment type="similarity">
    <text evidence="2 8">Belongs to the CPA3 antiporters (TC 2.A.63) subunit F family.</text>
</comment>
<feature type="transmembrane region" description="Helical" evidence="9">
    <location>
        <begin position="37"/>
        <end position="56"/>
    </location>
</feature>
<evidence type="ECO:0000256" key="2">
    <source>
        <dbReference type="ARBA" id="ARBA00009212"/>
    </source>
</evidence>
<protein>
    <submittedName>
        <fullName evidence="10">Cation:proton antiporter</fullName>
    </submittedName>
</protein>
<keyword evidence="7 8" id="KW-0472">Membrane</keyword>
<evidence type="ECO:0000256" key="1">
    <source>
        <dbReference type="ARBA" id="ARBA00004651"/>
    </source>
</evidence>
<dbReference type="InterPro" id="IPR007208">
    <property type="entry name" value="MrpF/PhaF-like"/>
</dbReference>
<keyword evidence="3 8" id="KW-0813">Transport</keyword>
<dbReference type="GO" id="GO:0005886">
    <property type="term" value="C:plasma membrane"/>
    <property type="evidence" value="ECO:0007669"/>
    <property type="project" value="UniProtKB-SubCell"/>
</dbReference>
<evidence type="ECO:0000256" key="7">
    <source>
        <dbReference type="ARBA" id="ARBA00023136"/>
    </source>
</evidence>
<dbReference type="EMBL" id="BQKB01000009">
    <property type="protein sequence ID" value="GJM52175.1"/>
    <property type="molecule type" value="Genomic_DNA"/>
</dbReference>
<dbReference type="Pfam" id="PF04066">
    <property type="entry name" value="MrpF_PhaF"/>
    <property type="match status" value="1"/>
</dbReference>
<feature type="transmembrane region" description="Helical" evidence="9">
    <location>
        <begin position="62"/>
        <end position="86"/>
    </location>
</feature>
<keyword evidence="13" id="KW-1185">Reference proteome</keyword>
<keyword evidence="6 9" id="KW-1133">Transmembrane helix</keyword>
<evidence type="ECO:0000313" key="10">
    <source>
        <dbReference type="EMBL" id="GJM50990.1"/>
    </source>
</evidence>
<reference evidence="10 13" key="1">
    <citation type="submission" date="2021-11" db="EMBL/GenBank/DDBJ databases">
        <title>Draft genome sequence of Capnocytophaga sp. strain KC07075 isolated from cat oral cavity.</title>
        <authorList>
            <person name="Suzuki M."/>
            <person name="Imaoka K."/>
            <person name="Kimura M."/>
            <person name="Morikawa S."/>
            <person name="Maeda K."/>
        </authorList>
    </citation>
    <scope>NUCLEOTIDE SEQUENCE</scope>
    <source>
        <strain evidence="10">KC07075</strain>
        <strain evidence="11 13">KC07079</strain>
    </source>
</reference>
<sequence length="96" mass="10808">MIHLDTILTYVVLPMVGVAILLIGYRFLKGPKISDRILCSDMLFTLGTAVIALYGIKVNNPIFLDIALMFALIAFLSTVAFSYYLVNRHKNNTRKK</sequence>
<dbReference type="EMBL" id="BQKA01000036">
    <property type="protein sequence ID" value="GJM50990.1"/>
    <property type="molecule type" value="Genomic_DNA"/>
</dbReference>
<evidence type="ECO:0000313" key="12">
    <source>
        <dbReference type="Proteomes" id="UP001207736"/>
    </source>
</evidence>
<keyword evidence="8" id="KW-0050">Antiport</keyword>
<evidence type="ECO:0000313" key="13">
    <source>
        <dbReference type="Proteomes" id="UP001208692"/>
    </source>
</evidence>
<dbReference type="GO" id="GO:0015385">
    <property type="term" value="F:sodium:proton antiporter activity"/>
    <property type="evidence" value="ECO:0007669"/>
    <property type="project" value="TreeGrafter"/>
</dbReference>
<comment type="subcellular location">
    <subcellularLocation>
        <location evidence="1 8">Cell membrane</location>
        <topology evidence="1 8">Multi-pass membrane protein</topology>
    </subcellularLocation>
</comment>
<organism evidence="10 12">
    <name type="scientific">Capnocytophaga catalasegens</name>
    <dbReference type="NCBI Taxonomy" id="1004260"/>
    <lineage>
        <taxon>Bacteria</taxon>
        <taxon>Pseudomonadati</taxon>
        <taxon>Bacteroidota</taxon>
        <taxon>Flavobacteriia</taxon>
        <taxon>Flavobacteriales</taxon>
        <taxon>Flavobacteriaceae</taxon>
        <taxon>Capnocytophaga</taxon>
    </lineage>
</organism>
<dbReference type="AlphaFoldDB" id="A0AAV5AYL5"/>
<accession>A0AAV5AYL5</accession>
<name>A0AAV5AYL5_9FLAO</name>
<dbReference type="Proteomes" id="UP001207736">
    <property type="component" value="Unassembled WGS sequence"/>
</dbReference>
<comment type="caution">
    <text evidence="10">The sequence shown here is derived from an EMBL/GenBank/DDBJ whole genome shotgun (WGS) entry which is preliminary data.</text>
</comment>
<keyword evidence="4 8" id="KW-1003">Cell membrane</keyword>
<evidence type="ECO:0000256" key="6">
    <source>
        <dbReference type="ARBA" id="ARBA00022989"/>
    </source>
</evidence>
<dbReference type="RefSeq" id="WP_264846423.1">
    <property type="nucleotide sequence ID" value="NZ_BPMA01000021.1"/>
</dbReference>
<evidence type="ECO:0000256" key="4">
    <source>
        <dbReference type="ARBA" id="ARBA00022475"/>
    </source>
</evidence>
<evidence type="ECO:0000256" key="9">
    <source>
        <dbReference type="SAM" id="Phobius"/>
    </source>
</evidence>
<evidence type="ECO:0000256" key="5">
    <source>
        <dbReference type="ARBA" id="ARBA00022692"/>
    </source>
</evidence>